<protein>
    <submittedName>
        <fullName evidence="8">NUDIX pyrophosphatase</fullName>
    </submittedName>
</protein>
<evidence type="ECO:0000256" key="3">
    <source>
        <dbReference type="ARBA" id="ARBA00022801"/>
    </source>
</evidence>
<evidence type="ECO:0000259" key="7">
    <source>
        <dbReference type="PROSITE" id="PS51462"/>
    </source>
</evidence>
<evidence type="ECO:0000256" key="4">
    <source>
        <dbReference type="ARBA" id="ARBA00022842"/>
    </source>
</evidence>
<gene>
    <name evidence="8" type="primary">ntpA</name>
    <name evidence="8" type="ORF">KIM372_08790</name>
</gene>
<keyword evidence="3 5" id="KW-0378">Hydrolase</keyword>
<organism evidence="8 9">
    <name type="scientific">Bombiscardovia nodaiensis</name>
    <dbReference type="NCBI Taxonomy" id="2932181"/>
    <lineage>
        <taxon>Bacteria</taxon>
        <taxon>Bacillati</taxon>
        <taxon>Actinomycetota</taxon>
        <taxon>Actinomycetes</taxon>
        <taxon>Bifidobacteriales</taxon>
        <taxon>Bifidobacteriaceae</taxon>
        <taxon>Bombiscardovia</taxon>
    </lineage>
</organism>
<sequence length="170" mass="19082">MSPKLDRLLLQENYGQGRQAPSWWITIGGGLEPGEQLAQAAARELWEETGIERPAASFHDRCIAERLARHCYPDRSSEHKEYYFYVVADPAQTISSSGFTPQEQEVTGRSQWWSRSQIASSAEVFWPSNLLDLWQLARLAALSSPDRIAPVRFKGNDYPPTSSPGTDPTS</sequence>
<dbReference type="InterPro" id="IPR015797">
    <property type="entry name" value="NUDIX_hydrolase-like_dom_sf"/>
</dbReference>
<dbReference type="PROSITE" id="PS00893">
    <property type="entry name" value="NUDIX_BOX"/>
    <property type="match status" value="1"/>
</dbReference>
<comment type="similarity">
    <text evidence="2 5">Belongs to the Nudix hydrolase family.</text>
</comment>
<dbReference type="Gene3D" id="3.90.79.10">
    <property type="entry name" value="Nucleoside Triphosphate Pyrophosphohydrolase"/>
    <property type="match status" value="1"/>
</dbReference>
<dbReference type="Pfam" id="PF00293">
    <property type="entry name" value="NUDIX"/>
    <property type="match status" value="1"/>
</dbReference>
<dbReference type="Proteomes" id="UP001321766">
    <property type="component" value="Chromosome"/>
</dbReference>
<dbReference type="PANTHER" id="PTHR43046:SF12">
    <property type="entry name" value="GDP-MANNOSE MANNOSYL HYDROLASE"/>
    <property type="match status" value="1"/>
</dbReference>
<evidence type="ECO:0000256" key="1">
    <source>
        <dbReference type="ARBA" id="ARBA00001946"/>
    </source>
</evidence>
<dbReference type="PANTHER" id="PTHR43046">
    <property type="entry name" value="GDP-MANNOSE MANNOSYL HYDROLASE"/>
    <property type="match status" value="1"/>
</dbReference>
<name>A0ABN6SCL6_9BIFI</name>
<dbReference type="InterPro" id="IPR000086">
    <property type="entry name" value="NUDIX_hydrolase_dom"/>
</dbReference>
<dbReference type="SUPFAM" id="SSF55811">
    <property type="entry name" value="Nudix"/>
    <property type="match status" value="1"/>
</dbReference>
<dbReference type="CDD" id="cd04685">
    <property type="entry name" value="NUDIX_Hydrolase"/>
    <property type="match status" value="1"/>
</dbReference>
<keyword evidence="4" id="KW-0460">Magnesium</keyword>
<evidence type="ECO:0000256" key="6">
    <source>
        <dbReference type="SAM" id="MobiDB-lite"/>
    </source>
</evidence>
<feature type="domain" description="Nudix hydrolase" evidence="7">
    <location>
        <begin position="1"/>
        <end position="137"/>
    </location>
</feature>
<evidence type="ECO:0000313" key="9">
    <source>
        <dbReference type="Proteomes" id="UP001321766"/>
    </source>
</evidence>
<dbReference type="InterPro" id="IPR020476">
    <property type="entry name" value="Nudix_hydrolase"/>
</dbReference>
<proteinExistence type="inferred from homology"/>
<dbReference type="PROSITE" id="PS51462">
    <property type="entry name" value="NUDIX"/>
    <property type="match status" value="1"/>
</dbReference>
<feature type="compositionally biased region" description="Low complexity" evidence="6">
    <location>
        <begin position="159"/>
        <end position="170"/>
    </location>
</feature>
<dbReference type="InterPro" id="IPR020084">
    <property type="entry name" value="NUDIX_hydrolase_CS"/>
</dbReference>
<evidence type="ECO:0000313" key="8">
    <source>
        <dbReference type="EMBL" id="BDR52972.1"/>
    </source>
</evidence>
<dbReference type="EMBL" id="AP026798">
    <property type="protein sequence ID" value="BDR52972.1"/>
    <property type="molecule type" value="Genomic_DNA"/>
</dbReference>
<comment type="cofactor">
    <cofactor evidence="1">
        <name>Mg(2+)</name>
        <dbReference type="ChEBI" id="CHEBI:18420"/>
    </cofactor>
</comment>
<feature type="region of interest" description="Disordered" evidence="6">
    <location>
        <begin position="149"/>
        <end position="170"/>
    </location>
</feature>
<reference evidence="8 9" key="1">
    <citation type="journal article" date="2023" name="Microbiol. Spectr.">
        <title>Symbiosis of Carpenter Bees with Uncharacterized Lactic Acid Bacteria Showing NAD Auxotrophy.</title>
        <authorList>
            <person name="Kawasaki S."/>
            <person name="Ozawa K."/>
            <person name="Mori T."/>
            <person name="Yamamoto A."/>
            <person name="Ito M."/>
            <person name="Ohkuma M."/>
            <person name="Sakamoto M."/>
            <person name="Matsutani M."/>
        </authorList>
    </citation>
    <scope>NUCLEOTIDE SEQUENCE [LARGE SCALE GENOMIC DNA]</scope>
    <source>
        <strain evidence="8 9">Kim37-2</strain>
    </source>
</reference>
<evidence type="ECO:0000256" key="5">
    <source>
        <dbReference type="RuleBase" id="RU003476"/>
    </source>
</evidence>
<dbReference type="PRINTS" id="PR00502">
    <property type="entry name" value="NUDIXFAMILY"/>
</dbReference>
<evidence type="ECO:0000256" key="2">
    <source>
        <dbReference type="ARBA" id="ARBA00005582"/>
    </source>
</evidence>
<accession>A0ABN6SCL6</accession>
<keyword evidence="9" id="KW-1185">Reference proteome</keyword>